<evidence type="ECO:0000313" key="3">
    <source>
        <dbReference type="Proteomes" id="UP000030151"/>
    </source>
</evidence>
<dbReference type="AlphaFoldDB" id="A0A014MZX3"/>
<name>A0A014MZX3_9HYPO</name>
<dbReference type="HOGENOM" id="CLU_2050198_0_0_1"/>
<gene>
    <name evidence="2" type="ORF">X797_008987</name>
</gene>
<dbReference type="Proteomes" id="UP000030151">
    <property type="component" value="Unassembled WGS sequence"/>
</dbReference>
<comment type="caution">
    <text evidence="2">The sequence shown here is derived from an EMBL/GenBank/DDBJ whole genome shotgun (WGS) entry which is preliminary data.</text>
</comment>
<accession>A0A014MZX3</accession>
<proteinExistence type="predicted"/>
<reference evidence="2 3" key="1">
    <citation type="submission" date="2014-02" db="EMBL/GenBank/DDBJ databases">
        <title>The genome sequence of the entomopathogenic fungus Metarhizium robertsii ARSEF 2575.</title>
        <authorList>
            <person name="Giuliano Garisto Donzelli B."/>
            <person name="Roe B.A."/>
            <person name="Macmil S.L."/>
            <person name="Krasnoff S.B."/>
            <person name="Gibson D.M."/>
        </authorList>
    </citation>
    <scope>NUCLEOTIDE SEQUENCE [LARGE SCALE GENOMIC DNA]</scope>
    <source>
        <strain evidence="2 3">ARSEF 2575</strain>
    </source>
</reference>
<feature type="chain" id="PRO_5001472565" evidence="1">
    <location>
        <begin position="18"/>
        <end position="120"/>
    </location>
</feature>
<organism evidence="2 3">
    <name type="scientific">Metarhizium robertsii</name>
    <dbReference type="NCBI Taxonomy" id="568076"/>
    <lineage>
        <taxon>Eukaryota</taxon>
        <taxon>Fungi</taxon>
        <taxon>Dikarya</taxon>
        <taxon>Ascomycota</taxon>
        <taxon>Pezizomycotina</taxon>
        <taxon>Sordariomycetes</taxon>
        <taxon>Hypocreomycetidae</taxon>
        <taxon>Hypocreales</taxon>
        <taxon>Clavicipitaceae</taxon>
        <taxon>Metarhizium</taxon>
    </lineage>
</organism>
<evidence type="ECO:0000313" key="2">
    <source>
        <dbReference type="EMBL" id="EXU97988.1"/>
    </source>
</evidence>
<keyword evidence="1" id="KW-0732">Signal</keyword>
<dbReference type="EMBL" id="JELW01000031">
    <property type="protein sequence ID" value="EXU97988.1"/>
    <property type="molecule type" value="Genomic_DNA"/>
</dbReference>
<feature type="signal peptide" evidence="1">
    <location>
        <begin position="1"/>
        <end position="17"/>
    </location>
</feature>
<protein>
    <submittedName>
        <fullName evidence="2">Uncharacterized protein</fullName>
    </submittedName>
</protein>
<evidence type="ECO:0000256" key="1">
    <source>
        <dbReference type="SAM" id="SignalP"/>
    </source>
</evidence>
<sequence>MKYTYLAFATLAGLALAAPQTTPALTEADINGIITPQRVLEICYDPAAGCSVGRRMGRLHEPPRGGNHWRENPGRIGRVSDRSIRGLITLTGIRIEGIESRFTRLTSRDGLYSRCNFLSL</sequence>